<name>A0ABP3KDE6_9ACTN</name>
<dbReference type="NCBIfam" id="TIGR04467">
    <property type="entry name" value="CGA_synthase"/>
    <property type="match status" value="1"/>
</dbReference>
<evidence type="ECO:0000256" key="1">
    <source>
        <dbReference type="SAM" id="MobiDB-lite"/>
    </source>
</evidence>
<feature type="region of interest" description="Disordered" evidence="1">
    <location>
        <begin position="1"/>
        <end position="24"/>
    </location>
</feature>
<keyword evidence="3" id="KW-1185">Reference proteome</keyword>
<protein>
    <recommendedName>
        <fullName evidence="4">Hydroxymethylcytosylglucuronate/cytosylglucurona te synthase</fullName>
    </recommendedName>
</protein>
<evidence type="ECO:0000313" key="3">
    <source>
        <dbReference type="Proteomes" id="UP001499895"/>
    </source>
</evidence>
<dbReference type="SUPFAM" id="SSF53756">
    <property type="entry name" value="UDP-Glycosyltransferase/glycogen phosphorylase"/>
    <property type="match status" value="1"/>
</dbReference>
<dbReference type="Proteomes" id="UP001499895">
    <property type="component" value="Unassembled WGS sequence"/>
</dbReference>
<reference evidence="3" key="1">
    <citation type="journal article" date="2019" name="Int. J. Syst. Evol. Microbiol.">
        <title>The Global Catalogue of Microorganisms (GCM) 10K type strain sequencing project: providing services to taxonomists for standard genome sequencing and annotation.</title>
        <authorList>
            <consortium name="The Broad Institute Genomics Platform"/>
            <consortium name="The Broad Institute Genome Sequencing Center for Infectious Disease"/>
            <person name="Wu L."/>
            <person name="Ma J."/>
        </authorList>
    </citation>
    <scope>NUCLEOTIDE SEQUENCE [LARGE SCALE GENOMIC DNA]</scope>
    <source>
        <strain evidence="3">JCM 10649</strain>
    </source>
</reference>
<dbReference type="InterPro" id="IPR031016">
    <property type="entry name" value="CGA_synthase"/>
</dbReference>
<dbReference type="EMBL" id="BAAAHB010000054">
    <property type="protein sequence ID" value="GAA0477050.1"/>
    <property type="molecule type" value="Genomic_DNA"/>
</dbReference>
<evidence type="ECO:0008006" key="4">
    <source>
        <dbReference type="Google" id="ProtNLM"/>
    </source>
</evidence>
<dbReference type="Gene3D" id="3.40.50.2000">
    <property type="entry name" value="Glycogen Phosphorylase B"/>
    <property type="match status" value="1"/>
</dbReference>
<organism evidence="2 3">
    <name type="scientific">Streptomyces stramineus</name>
    <dbReference type="NCBI Taxonomy" id="173861"/>
    <lineage>
        <taxon>Bacteria</taxon>
        <taxon>Bacillati</taxon>
        <taxon>Actinomycetota</taxon>
        <taxon>Actinomycetes</taxon>
        <taxon>Kitasatosporales</taxon>
        <taxon>Streptomycetaceae</taxon>
        <taxon>Streptomyces</taxon>
    </lineage>
</organism>
<proteinExistence type="predicted"/>
<feature type="compositionally biased region" description="Pro residues" evidence="1">
    <location>
        <begin position="1"/>
        <end position="16"/>
    </location>
</feature>
<gene>
    <name evidence="2" type="ORF">GCM10009544_43840</name>
</gene>
<evidence type="ECO:0000313" key="2">
    <source>
        <dbReference type="EMBL" id="GAA0477050.1"/>
    </source>
</evidence>
<sequence>MPHPRPPPPPRTPSPEPAGRRLAGPGAGAVTVAVAGAEFGWGSSGKLSAVLAALRGRAARPLRFVGLASGLGRPLLAEHPIDRWYDLPGSAHDVPGALTDVVRAERVDAAVVVLDGAAAMALETAGVPTVFVDSLPFLWTEGDRSALPLDVSAYCAQSCVELPAECRGVLESVRALHWVEAVIGTGPGAGAAPAAPAGPFRTALVSLGGLRAPHLGDWTPYPRLVVPAALEALAAYGVREVHVAGNLPAGTAEQIANGPASAPVRVTAGALSHSAFLRRLADCDVLLASPGLTTLLEAGSLAVPTVCLPPQNLSQIFNGRFHSRAVRRDVRVVWPSGVFAEDEALALRAAGEDAALQVIYRGIAGAAAAPDRRRSTAGAVRDGVLAALHRATPAADWGGLTGSVGTRGAAQVADTLLGILPRAPLPA</sequence>
<comment type="caution">
    <text evidence="2">The sequence shown here is derived from an EMBL/GenBank/DDBJ whole genome shotgun (WGS) entry which is preliminary data.</text>
</comment>
<accession>A0ABP3KDE6</accession>